<dbReference type="AlphaFoldDB" id="A0A1L8QU24"/>
<dbReference type="STRING" id="328396.RU93_GL001849"/>
<keyword evidence="2" id="KW-1185">Reference proteome</keyword>
<evidence type="ECO:0000313" key="2">
    <source>
        <dbReference type="Proteomes" id="UP000182149"/>
    </source>
</evidence>
<name>A0A1L8QU24_9ENTE</name>
<dbReference type="RefSeq" id="WP_071874562.1">
    <property type="nucleotide sequence ID" value="NZ_JBHSHF010000019.1"/>
</dbReference>
<reference evidence="1 2" key="1">
    <citation type="submission" date="2014-12" db="EMBL/GenBank/DDBJ databases">
        <title>Draft genome sequences of 29 type strains of Enterococci.</title>
        <authorList>
            <person name="Zhong Z."/>
            <person name="Sun Z."/>
            <person name="Liu W."/>
            <person name="Zhang W."/>
            <person name="Zhang H."/>
        </authorList>
    </citation>
    <scope>NUCLEOTIDE SEQUENCE [LARGE SCALE GENOMIC DNA]</scope>
    <source>
        <strain evidence="1 2">DSM 17690</strain>
    </source>
</reference>
<sequence>MTSSIYIHLDTTSNIVLTQGINAGDFHRGIVHPPKNILLLNPSSELGEFENHTTMKIIRGEAAVSQFLQNLSKNRLLLENKWIDFTDLAMLKELTPLEISELLYFGHMKTHLYSPFFYKLQNNFVYFDLENGLNRTYYRYLDEFYRILASKITHIALERLNDRRSFFRKAQPVSKVNSEILKPLKEAMKEGIFFSFEHANTENGEFLIPIYFVDETPQLNRALIKNEEEQFLGYLIYNQDRQTWRLKVEDQLFGFSTKNTLIS</sequence>
<gene>
    <name evidence="1" type="ORF">RU93_GL001849</name>
</gene>
<comment type="caution">
    <text evidence="1">The sequence shown here is derived from an EMBL/GenBank/DDBJ whole genome shotgun (WGS) entry which is preliminary data.</text>
</comment>
<dbReference type="EMBL" id="JXKD01000005">
    <property type="protein sequence ID" value="OJG10976.1"/>
    <property type="molecule type" value="Genomic_DNA"/>
</dbReference>
<accession>A0A1L8QU24</accession>
<protein>
    <submittedName>
        <fullName evidence="1">Uncharacterized protein</fullName>
    </submittedName>
</protein>
<dbReference type="OrthoDB" id="8704087at2"/>
<proteinExistence type="predicted"/>
<dbReference type="Proteomes" id="UP000182149">
    <property type="component" value="Unassembled WGS sequence"/>
</dbReference>
<organism evidence="1 2">
    <name type="scientific">Enterococcus aquimarinus</name>
    <dbReference type="NCBI Taxonomy" id="328396"/>
    <lineage>
        <taxon>Bacteria</taxon>
        <taxon>Bacillati</taxon>
        <taxon>Bacillota</taxon>
        <taxon>Bacilli</taxon>
        <taxon>Lactobacillales</taxon>
        <taxon>Enterococcaceae</taxon>
        <taxon>Enterococcus</taxon>
    </lineage>
</organism>
<evidence type="ECO:0000313" key="1">
    <source>
        <dbReference type="EMBL" id="OJG10976.1"/>
    </source>
</evidence>